<protein>
    <submittedName>
        <fullName evidence="1">Uncharacterized protein</fullName>
    </submittedName>
</protein>
<comment type="caution">
    <text evidence="1">The sequence shown here is derived from an EMBL/GenBank/DDBJ whole genome shotgun (WGS) entry which is preliminary data.</text>
</comment>
<proteinExistence type="predicted"/>
<organism evidence="1 2">
    <name type="scientific">Spirosoma flavum</name>
    <dbReference type="NCBI Taxonomy" id="2048557"/>
    <lineage>
        <taxon>Bacteria</taxon>
        <taxon>Pseudomonadati</taxon>
        <taxon>Bacteroidota</taxon>
        <taxon>Cytophagia</taxon>
        <taxon>Cytophagales</taxon>
        <taxon>Cytophagaceae</taxon>
        <taxon>Spirosoma</taxon>
    </lineage>
</organism>
<evidence type="ECO:0000313" key="1">
    <source>
        <dbReference type="EMBL" id="MFD2938199.1"/>
    </source>
</evidence>
<dbReference type="Proteomes" id="UP001597512">
    <property type="component" value="Unassembled WGS sequence"/>
</dbReference>
<accession>A0ABW6ARR2</accession>
<dbReference type="RefSeq" id="WP_381508912.1">
    <property type="nucleotide sequence ID" value="NZ_JBHUOM010000048.1"/>
</dbReference>
<evidence type="ECO:0000313" key="2">
    <source>
        <dbReference type="Proteomes" id="UP001597512"/>
    </source>
</evidence>
<sequence length="69" mass="8048">MAQYQLVEKHTIEHHNEYYEVRTTQDDDQPKSLFFTTNEENLEDVAAAIVADHLSGAKHWTIIPHRKDA</sequence>
<reference evidence="2" key="1">
    <citation type="journal article" date="2019" name="Int. J. Syst. Evol. Microbiol.">
        <title>The Global Catalogue of Microorganisms (GCM) 10K type strain sequencing project: providing services to taxonomists for standard genome sequencing and annotation.</title>
        <authorList>
            <consortium name="The Broad Institute Genomics Platform"/>
            <consortium name="The Broad Institute Genome Sequencing Center for Infectious Disease"/>
            <person name="Wu L."/>
            <person name="Ma J."/>
        </authorList>
    </citation>
    <scope>NUCLEOTIDE SEQUENCE [LARGE SCALE GENOMIC DNA]</scope>
    <source>
        <strain evidence="2">KCTC 52490</strain>
    </source>
</reference>
<gene>
    <name evidence="1" type="ORF">ACFS25_30830</name>
</gene>
<keyword evidence="2" id="KW-1185">Reference proteome</keyword>
<dbReference type="EMBL" id="JBHUOM010000048">
    <property type="protein sequence ID" value="MFD2938199.1"/>
    <property type="molecule type" value="Genomic_DNA"/>
</dbReference>
<name>A0ABW6ARR2_9BACT</name>